<keyword evidence="4" id="KW-1133">Transmembrane helix</keyword>
<dbReference type="SUPFAM" id="SSF53474">
    <property type="entry name" value="alpha/beta-Hydrolases"/>
    <property type="match status" value="1"/>
</dbReference>
<reference evidence="7" key="1">
    <citation type="submission" date="2022-11" db="UniProtKB">
        <authorList>
            <consortium name="WormBaseParasite"/>
        </authorList>
    </citation>
    <scope>IDENTIFICATION</scope>
</reference>
<organism evidence="6 7">
    <name type="scientific">Acrobeloides nanus</name>
    <dbReference type="NCBI Taxonomy" id="290746"/>
    <lineage>
        <taxon>Eukaryota</taxon>
        <taxon>Metazoa</taxon>
        <taxon>Ecdysozoa</taxon>
        <taxon>Nematoda</taxon>
        <taxon>Chromadorea</taxon>
        <taxon>Rhabditida</taxon>
        <taxon>Tylenchina</taxon>
        <taxon>Cephalobomorpha</taxon>
        <taxon>Cephaloboidea</taxon>
        <taxon>Cephalobidae</taxon>
        <taxon>Acrobeloides</taxon>
    </lineage>
</organism>
<feature type="active site" evidence="3">
    <location>
        <position position="382"/>
    </location>
</feature>
<dbReference type="InterPro" id="IPR029058">
    <property type="entry name" value="AB_hydrolase_fold"/>
</dbReference>
<dbReference type="InterPro" id="IPR017157">
    <property type="entry name" value="Arylacetamide_deacetylase"/>
</dbReference>
<dbReference type="GO" id="GO:0052689">
    <property type="term" value="F:carboxylic ester hydrolase activity"/>
    <property type="evidence" value="ECO:0007669"/>
    <property type="project" value="InterPro"/>
</dbReference>
<sequence length="408" mass="46997">MSLIVFLILVAFVIALISVLYIPLPQNLADRRKLQVLEMLLRISNEYFGDLVEILFGTRVRNKLTRFLVGLPYMFQPKPPKWCTIKSEKIAGVKCRIYLPDKTRKTSDGLLVFVHGGGWCIMRPRFYDSVMYSLIARTGCTVVSIDYTLSPEVQYPYQILECQRVIETLYEEKHSEYGFNKEKIALLGDSAGGNLVAVLCQRLLKEGKQNYLKCQILIYPVIHALDFHSPSFQYYHQGYKGMAMLNPTQLARFYLLYLGIEPTLKNMRDITENAHLSPKLLESTKYKSLIDHSLLPESFFSNIEYEKTYKPSCNNELAEKFYKFATDSNFCAILGDNLKGLPPAMVLTCGIDILRDEGFLYTRRLQSFDVPTKWFHYENATHGHLNLPGSKQRKQMLDDITAFVKCHL</sequence>
<feature type="active site" evidence="3">
    <location>
        <position position="190"/>
    </location>
</feature>
<dbReference type="WBParaSite" id="ACRNAN_scaffold2092.g11112.t1">
    <property type="protein sequence ID" value="ACRNAN_scaffold2092.g11112.t1"/>
    <property type="gene ID" value="ACRNAN_scaffold2092.g11112"/>
</dbReference>
<dbReference type="PANTHER" id="PTHR48081:SF8">
    <property type="entry name" value="ALPHA_BETA HYDROLASE FOLD-3 DOMAIN-CONTAINING PROTEIN-RELATED"/>
    <property type="match status" value="1"/>
</dbReference>
<dbReference type="PANTHER" id="PTHR48081">
    <property type="entry name" value="AB HYDROLASE SUPERFAMILY PROTEIN C4A8.06C"/>
    <property type="match status" value="1"/>
</dbReference>
<keyword evidence="4" id="KW-0812">Transmembrane</keyword>
<feature type="domain" description="Alpha/beta hydrolase fold-3" evidence="5">
    <location>
        <begin position="326"/>
        <end position="384"/>
    </location>
</feature>
<feature type="domain" description="Alpha/beta hydrolase fold-3" evidence="5">
    <location>
        <begin position="111"/>
        <end position="264"/>
    </location>
</feature>
<dbReference type="Pfam" id="PF07859">
    <property type="entry name" value="Abhydrolase_3"/>
    <property type="match status" value="2"/>
</dbReference>
<evidence type="ECO:0000313" key="7">
    <source>
        <dbReference type="WBParaSite" id="ACRNAN_scaffold2092.g11112.t1"/>
    </source>
</evidence>
<accession>A0A914DAT8</accession>
<evidence type="ECO:0000256" key="1">
    <source>
        <dbReference type="ARBA" id="ARBA00010515"/>
    </source>
</evidence>
<evidence type="ECO:0000256" key="2">
    <source>
        <dbReference type="ARBA" id="ARBA00022801"/>
    </source>
</evidence>
<comment type="similarity">
    <text evidence="1">Belongs to the 'GDXG' lipolytic enzyme family.</text>
</comment>
<keyword evidence="4" id="KW-0472">Membrane</keyword>
<keyword evidence="6" id="KW-1185">Reference proteome</keyword>
<protein>
    <submittedName>
        <fullName evidence="7">Alpha/beta hydrolase fold-3 domain-containing protein</fullName>
    </submittedName>
</protein>
<dbReference type="InterPro" id="IPR013094">
    <property type="entry name" value="AB_hydrolase_3"/>
</dbReference>
<name>A0A914DAT8_9BILA</name>
<keyword evidence="2" id="KW-0378">Hydrolase</keyword>
<dbReference type="GO" id="GO:0016020">
    <property type="term" value="C:membrane"/>
    <property type="evidence" value="ECO:0007669"/>
    <property type="project" value="InterPro"/>
</dbReference>
<dbReference type="Proteomes" id="UP000887540">
    <property type="component" value="Unplaced"/>
</dbReference>
<feature type="active site" evidence="3">
    <location>
        <position position="352"/>
    </location>
</feature>
<feature type="transmembrane region" description="Helical" evidence="4">
    <location>
        <begin position="6"/>
        <end position="24"/>
    </location>
</feature>
<evidence type="ECO:0000256" key="3">
    <source>
        <dbReference type="PIRSR" id="PIRSR037251-1"/>
    </source>
</evidence>
<evidence type="ECO:0000259" key="5">
    <source>
        <dbReference type="Pfam" id="PF07859"/>
    </source>
</evidence>
<dbReference type="AlphaFoldDB" id="A0A914DAT8"/>
<dbReference type="InterPro" id="IPR050300">
    <property type="entry name" value="GDXG_lipolytic_enzyme"/>
</dbReference>
<dbReference type="PIRSF" id="PIRSF037251">
    <property type="entry name" value="Arylacetamide_deacetylase"/>
    <property type="match status" value="1"/>
</dbReference>
<evidence type="ECO:0000256" key="4">
    <source>
        <dbReference type="SAM" id="Phobius"/>
    </source>
</evidence>
<proteinExistence type="inferred from homology"/>
<evidence type="ECO:0000313" key="6">
    <source>
        <dbReference type="Proteomes" id="UP000887540"/>
    </source>
</evidence>
<dbReference type="Gene3D" id="3.40.50.1820">
    <property type="entry name" value="alpha/beta hydrolase"/>
    <property type="match status" value="1"/>
</dbReference>